<dbReference type="NCBIfam" id="TIGR04138">
    <property type="entry name" value="Plancto_Ver_chp"/>
    <property type="match status" value="1"/>
</dbReference>
<evidence type="ECO:0000313" key="2">
    <source>
        <dbReference type="Proteomes" id="UP000230859"/>
    </source>
</evidence>
<reference evidence="1 2" key="1">
    <citation type="submission" date="2017-09" db="EMBL/GenBank/DDBJ databases">
        <title>Depth-based differentiation of microbial function through sediment-hosted aquifers and enrichment of novel symbionts in the deep terrestrial subsurface.</title>
        <authorList>
            <person name="Probst A.J."/>
            <person name="Ladd B."/>
            <person name="Jarett J.K."/>
            <person name="Geller-Mcgrath D.E."/>
            <person name="Sieber C.M."/>
            <person name="Emerson J.B."/>
            <person name="Anantharaman K."/>
            <person name="Thomas B.C."/>
            <person name="Malmstrom R."/>
            <person name="Stieglmeier M."/>
            <person name="Klingl A."/>
            <person name="Woyke T."/>
            <person name="Ryan C.M."/>
            <person name="Banfield J.F."/>
        </authorList>
    </citation>
    <scope>NUCLEOTIDE SEQUENCE [LARGE SCALE GENOMIC DNA]</scope>
    <source>
        <strain evidence="1">CG11_big_fil_rev_8_21_14_0_20_45_26</strain>
    </source>
</reference>
<dbReference type="AlphaFoldDB" id="A0A2H0LRK1"/>
<comment type="caution">
    <text evidence="1">The sequence shown here is derived from an EMBL/GenBank/DDBJ whole genome shotgun (WGS) entry which is preliminary data.</text>
</comment>
<name>A0A2H0LRK1_9BACT</name>
<accession>A0A2H0LRK1</accession>
<dbReference type="InterPro" id="IPR026406">
    <property type="entry name" value="Ver/Plancto_CHP"/>
</dbReference>
<evidence type="ECO:0000313" key="1">
    <source>
        <dbReference type="EMBL" id="PIQ86294.1"/>
    </source>
</evidence>
<protein>
    <submittedName>
        <fullName evidence="1">Uncharacterized protein</fullName>
    </submittedName>
</protein>
<organism evidence="1 2">
    <name type="scientific">Candidatus Abzuiibacterium crystallinum</name>
    <dbReference type="NCBI Taxonomy" id="1974748"/>
    <lineage>
        <taxon>Bacteria</taxon>
        <taxon>Pseudomonadati</taxon>
        <taxon>Candidatus Omnitrophota</taxon>
        <taxon>Candidatus Abzuiibacterium</taxon>
    </lineage>
</organism>
<proteinExistence type="predicted"/>
<dbReference type="Proteomes" id="UP000230859">
    <property type="component" value="Unassembled WGS sequence"/>
</dbReference>
<dbReference type="EMBL" id="PCVY01000047">
    <property type="protein sequence ID" value="PIQ86294.1"/>
    <property type="molecule type" value="Genomic_DNA"/>
</dbReference>
<gene>
    <name evidence="1" type="ORF">COV74_05365</name>
</gene>
<sequence>MSRLTPNSAIAIQISKLPHLDQPYALEAYIFMLEAVDYALKKLAKPRHLTAVELLRDIREYAYRQFGPMSALVLEKWQIQDTLDFGRIIFDLIEVELLRKHEKDSLEDFKDIREYDDIFQCRYEFDDIDYV</sequence>